<name>A0A218W372_PUNGR</name>
<dbReference type="EMBL" id="MTKT01005400">
    <property type="protein sequence ID" value="OWM67225.1"/>
    <property type="molecule type" value="Genomic_DNA"/>
</dbReference>
<accession>A0A218W372</accession>
<evidence type="ECO:0000313" key="2">
    <source>
        <dbReference type="Proteomes" id="UP000197138"/>
    </source>
</evidence>
<dbReference type="AlphaFoldDB" id="A0A218W372"/>
<organism evidence="1 2">
    <name type="scientific">Punica granatum</name>
    <name type="common">Pomegranate</name>
    <dbReference type="NCBI Taxonomy" id="22663"/>
    <lineage>
        <taxon>Eukaryota</taxon>
        <taxon>Viridiplantae</taxon>
        <taxon>Streptophyta</taxon>
        <taxon>Embryophyta</taxon>
        <taxon>Tracheophyta</taxon>
        <taxon>Spermatophyta</taxon>
        <taxon>Magnoliopsida</taxon>
        <taxon>eudicotyledons</taxon>
        <taxon>Gunneridae</taxon>
        <taxon>Pentapetalae</taxon>
        <taxon>rosids</taxon>
        <taxon>malvids</taxon>
        <taxon>Myrtales</taxon>
        <taxon>Lythraceae</taxon>
        <taxon>Punica</taxon>
    </lineage>
</organism>
<proteinExistence type="predicted"/>
<protein>
    <submittedName>
        <fullName evidence="1">Uncharacterized protein</fullName>
    </submittedName>
</protein>
<comment type="caution">
    <text evidence="1">The sequence shown here is derived from an EMBL/GenBank/DDBJ whole genome shotgun (WGS) entry which is preliminary data.</text>
</comment>
<gene>
    <name evidence="1" type="ORF">CDL15_Pgr000677</name>
</gene>
<sequence>MRSVLLLLETAKATRKKEHRATAIGEDNGPSNLSPRNIGSLIRIPFNRSPFLFHSRARRVFCKPTGYEVSKPRGKKKKSSREEVSMEQWAAWYRSLPPPFDSGEPLRSLAG</sequence>
<reference evidence="2" key="1">
    <citation type="journal article" date="2017" name="Plant J.">
        <title>The pomegranate (Punica granatum L.) genome and the genomics of punicalagin biosynthesis.</title>
        <authorList>
            <person name="Qin G."/>
            <person name="Xu C."/>
            <person name="Ming R."/>
            <person name="Tang H."/>
            <person name="Guyot R."/>
            <person name="Kramer E.M."/>
            <person name="Hu Y."/>
            <person name="Yi X."/>
            <person name="Qi Y."/>
            <person name="Xu X."/>
            <person name="Gao Z."/>
            <person name="Pan H."/>
            <person name="Jian J."/>
            <person name="Tian Y."/>
            <person name="Yue Z."/>
            <person name="Xu Y."/>
        </authorList>
    </citation>
    <scope>NUCLEOTIDE SEQUENCE [LARGE SCALE GENOMIC DNA]</scope>
    <source>
        <strain evidence="2">cv. Dabenzi</strain>
    </source>
</reference>
<evidence type="ECO:0000313" key="1">
    <source>
        <dbReference type="EMBL" id="OWM67225.1"/>
    </source>
</evidence>
<dbReference type="Proteomes" id="UP000197138">
    <property type="component" value="Unassembled WGS sequence"/>
</dbReference>